<protein>
    <recommendedName>
        <fullName evidence="8">Endoribonuclease YbeY</fullName>
        <ecNumber evidence="8">3.1.-.-</ecNumber>
    </recommendedName>
</protein>
<name>A0A1T4U3N3_9GAMM</name>
<comment type="similarity">
    <text evidence="1 8">Belongs to the endoribonuclease YbeY family.</text>
</comment>
<gene>
    <name evidence="8" type="primary">ybeY</name>
    <name evidence="9" type="ORF">SAMN02745132_00687</name>
</gene>
<dbReference type="Proteomes" id="UP000190162">
    <property type="component" value="Unassembled WGS sequence"/>
</dbReference>
<reference evidence="10" key="1">
    <citation type="submission" date="2017-02" db="EMBL/GenBank/DDBJ databases">
        <authorList>
            <person name="Varghese N."/>
            <person name="Submissions S."/>
        </authorList>
    </citation>
    <scope>NUCLEOTIDE SEQUENCE [LARGE SCALE GENOMIC DNA]</scope>
    <source>
        <strain evidence="10">DSM 22720</strain>
    </source>
</reference>
<feature type="binding site" evidence="8">
    <location>
        <position position="113"/>
    </location>
    <ligand>
        <name>Zn(2+)</name>
        <dbReference type="ChEBI" id="CHEBI:29105"/>
        <note>catalytic</note>
    </ligand>
</feature>
<evidence type="ECO:0000313" key="9">
    <source>
        <dbReference type="EMBL" id="SKA47306.1"/>
    </source>
</evidence>
<dbReference type="InterPro" id="IPR023091">
    <property type="entry name" value="MetalPrtase_cat_dom_sf_prd"/>
</dbReference>
<dbReference type="GO" id="GO:0004222">
    <property type="term" value="F:metalloendopeptidase activity"/>
    <property type="evidence" value="ECO:0007669"/>
    <property type="project" value="InterPro"/>
</dbReference>
<accession>A0A1T4U3N3</accession>
<dbReference type="GO" id="GO:0004521">
    <property type="term" value="F:RNA endonuclease activity"/>
    <property type="evidence" value="ECO:0007669"/>
    <property type="project" value="UniProtKB-UniRule"/>
</dbReference>
<evidence type="ECO:0000256" key="3">
    <source>
        <dbReference type="ARBA" id="ARBA00022722"/>
    </source>
</evidence>
<keyword evidence="2 8" id="KW-0690">Ribosome biogenesis</keyword>
<keyword evidence="10" id="KW-1185">Reference proteome</keyword>
<comment type="cofactor">
    <cofactor evidence="8">
        <name>Zn(2+)</name>
        <dbReference type="ChEBI" id="CHEBI:29105"/>
    </cofactor>
    <text evidence="8">Binds 1 zinc ion.</text>
</comment>
<dbReference type="PANTHER" id="PTHR46986">
    <property type="entry name" value="ENDORIBONUCLEASE YBEY, CHLOROPLASTIC"/>
    <property type="match status" value="1"/>
</dbReference>
<keyword evidence="4 8" id="KW-0479">Metal-binding</keyword>
<comment type="function">
    <text evidence="8">Single strand-specific metallo-endoribonuclease involved in late-stage 70S ribosome quality control and in maturation of the 3' terminus of the 16S rRNA.</text>
</comment>
<evidence type="ECO:0000256" key="6">
    <source>
        <dbReference type="ARBA" id="ARBA00022801"/>
    </source>
</evidence>
<dbReference type="InterPro" id="IPR002036">
    <property type="entry name" value="YbeY"/>
</dbReference>
<dbReference type="NCBIfam" id="TIGR00043">
    <property type="entry name" value="rRNA maturation RNase YbeY"/>
    <property type="match status" value="1"/>
</dbReference>
<dbReference type="Pfam" id="PF02130">
    <property type="entry name" value="YbeY"/>
    <property type="match status" value="1"/>
</dbReference>
<dbReference type="EMBL" id="FUXU01000005">
    <property type="protein sequence ID" value="SKA47306.1"/>
    <property type="molecule type" value="Genomic_DNA"/>
</dbReference>
<dbReference type="PANTHER" id="PTHR46986:SF1">
    <property type="entry name" value="ENDORIBONUCLEASE YBEY, CHLOROPLASTIC"/>
    <property type="match status" value="1"/>
</dbReference>
<keyword evidence="7 8" id="KW-0862">Zinc</keyword>
<dbReference type="OrthoDB" id="9807740at2"/>
<dbReference type="AlphaFoldDB" id="A0A1T4U3N3"/>
<sequence length="154" mass="17661">MQYFVDLQIATQNTDNLPSEQQLQGWFQQAVKSFREQAEVTIRIVDEFESQSLNRDYRGKDKPTNVLSFPFDAPPGVELDLLGDLVICRQVVENEAEEQNKELFAHWAHMVVHGSLHLLGYDHIDDEEAEDMESLEISIMNALGFDNPYAADFI</sequence>
<feature type="binding site" evidence="8">
    <location>
        <position position="123"/>
    </location>
    <ligand>
        <name>Zn(2+)</name>
        <dbReference type="ChEBI" id="CHEBI:29105"/>
        <note>catalytic</note>
    </ligand>
</feature>
<comment type="subcellular location">
    <subcellularLocation>
        <location evidence="8">Cytoplasm</location>
    </subcellularLocation>
</comment>
<evidence type="ECO:0000256" key="4">
    <source>
        <dbReference type="ARBA" id="ARBA00022723"/>
    </source>
</evidence>
<dbReference type="InterPro" id="IPR020549">
    <property type="entry name" value="YbeY_CS"/>
</dbReference>
<keyword evidence="5 8" id="KW-0255">Endonuclease</keyword>
<feature type="binding site" evidence="8">
    <location>
        <position position="117"/>
    </location>
    <ligand>
        <name>Zn(2+)</name>
        <dbReference type="ChEBI" id="CHEBI:29105"/>
        <note>catalytic</note>
    </ligand>
</feature>
<dbReference type="Gene3D" id="3.40.390.30">
    <property type="entry name" value="Metalloproteases ('zincins'), catalytic domain"/>
    <property type="match status" value="1"/>
</dbReference>
<dbReference type="EC" id="3.1.-.-" evidence="8"/>
<keyword evidence="8" id="KW-0963">Cytoplasm</keyword>
<evidence type="ECO:0000256" key="7">
    <source>
        <dbReference type="ARBA" id="ARBA00022833"/>
    </source>
</evidence>
<keyword evidence="6 8" id="KW-0378">Hydrolase</keyword>
<keyword evidence="8" id="KW-0698">rRNA processing</keyword>
<dbReference type="GO" id="GO:0008270">
    <property type="term" value="F:zinc ion binding"/>
    <property type="evidence" value="ECO:0007669"/>
    <property type="project" value="UniProtKB-UniRule"/>
</dbReference>
<keyword evidence="3 8" id="KW-0540">Nuclease</keyword>
<evidence type="ECO:0000256" key="2">
    <source>
        <dbReference type="ARBA" id="ARBA00022517"/>
    </source>
</evidence>
<proteinExistence type="inferred from homology"/>
<dbReference type="HAMAP" id="MF_00009">
    <property type="entry name" value="Endoribonucl_YbeY"/>
    <property type="match status" value="1"/>
</dbReference>
<dbReference type="GO" id="GO:0006364">
    <property type="term" value="P:rRNA processing"/>
    <property type="evidence" value="ECO:0007669"/>
    <property type="project" value="UniProtKB-UniRule"/>
</dbReference>
<evidence type="ECO:0000256" key="1">
    <source>
        <dbReference type="ARBA" id="ARBA00010875"/>
    </source>
</evidence>
<dbReference type="PROSITE" id="PS01306">
    <property type="entry name" value="UPF0054"/>
    <property type="match status" value="1"/>
</dbReference>
<organism evidence="9 10">
    <name type="scientific">Enterovibrio nigricans DSM 22720</name>
    <dbReference type="NCBI Taxonomy" id="1121868"/>
    <lineage>
        <taxon>Bacteria</taxon>
        <taxon>Pseudomonadati</taxon>
        <taxon>Pseudomonadota</taxon>
        <taxon>Gammaproteobacteria</taxon>
        <taxon>Vibrionales</taxon>
        <taxon>Vibrionaceae</taxon>
        <taxon>Enterovibrio</taxon>
    </lineage>
</organism>
<evidence type="ECO:0000256" key="5">
    <source>
        <dbReference type="ARBA" id="ARBA00022759"/>
    </source>
</evidence>
<dbReference type="RefSeq" id="WP_078751191.1">
    <property type="nucleotide sequence ID" value="NZ_FUXU01000005.1"/>
</dbReference>
<evidence type="ECO:0000256" key="8">
    <source>
        <dbReference type="HAMAP-Rule" id="MF_00009"/>
    </source>
</evidence>
<dbReference type="SUPFAM" id="SSF55486">
    <property type="entry name" value="Metalloproteases ('zincins'), catalytic domain"/>
    <property type="match status" value="1"/>
</dbReference>
<evidence type="ECO:0000313" key="10">
    <source>
        <dbReference type="Proteomes" id="UP000190162"/>
    </source>
</evidence>
<dbReference type="GO" id="GO:0005737">
    <property type="term" value="C:cytoplasm"/>
    <property type="evidence" value="ECO:0007669"/>
    <property type="project" value="UniProtKB-SubCell"/>
</dbReference>